<dbReference type="PIRSF" id="PIRSF006806">
    <property type="entry name" value="FTHF_cligase"/>
    <property type="match status" value="1"/>
</dbReference>
<dbReference type="EC" id="6.3.3.2" evidence="5"/>
<dbReference type="OrthoDB" id="9801938at2"/>
<keyword evidence="3 4" id="KW-0067">ATP-binding</keyword>
<dbReference type="GO" id="GO:0046872">
    <property type="term" value="F:metal ion binding"/>
    <property type="evidence" value="ECO:0007669"/>
    <property type="project" value="UniProtKB-KW"/>
</dbReference>
<name>A0A5B8NMH8_9CHRO</name>
<comment type="cofactor">
    <cofactor evidence="5">
        <name>Mg(2+)</name>
        <dbReference type="ChEBI" id="CHEBI:18420"/>
    </cofactor>
</comment>
<dbReference type="NCBIfam" id="TIGR02727">
    <property type="entry name" value="MTHFS_bact"/>
    <property type="match status" value="1"/>
</dbReference>
<accession>A0A5B8NMH8</accession>
<keyword evidence="7" id="KW-1185">Reference proteome</keyword>
<dbReference type="Gene3D" id="3.40.50.10420">
    <property type="entry name" value="NagB/RpiA/CoA transferase-like"/>
    <property type="match status" value="1"/>
</dbReference>
<feature type="binding site" evidence="4">
    <location>
        <begin position="132"/>
        <end position="140"/>
    </location>
    <ligand>
        <name>ATP</name>
        <dbReference type="ChEBI" id="CHEBI:30616"/>
    </ligand>
</feature>
<dbReference type="KEGG" id="enn:FRE64_11460"/>
<dbReference type="GO" id="GO:0030272">
    <property type="term" value="F:5-formyltetrahydrofolate cyclo-ligase activity"/>
    <property type="evidence" value="ECO:0007669"/>
    <property type="project" value="UniProtKB-EC"/>
</dbReference>
<dbReference type="PANTHER" id="PTHR23407">
    <property type="entry name" value="ATPASE INHIBITOR/5-FORMYLTETRAHYDROFOLATE CYCLO-LIGASE"/>
    <property type="match status" value="1"/>
</dbReference>
<keyword evidence="5" id="KW-0460">Magnesium</keyword>
<keyword evidence="2 4" id="KW-0547">Nucleotide-binding</keyword>
<evidence type="ECO:0000256" key="3">
    <source>
        <dbReference type="ARBA" id="ARBA00022840"/>
    </source>
</evidence>
<evidence type="ECO:0000313" key="7">
    <source>
        <dbReference type="Proteomes" id="UP000318453"/>
    </source>
</evidence>
<dbReference type="Proteomes" id="UP000318453">
    <property type="component" value="Chromosome"/>
</dbReference>
<dbReference type="EMBL" id="CP042326">
    <property type="protein sequence ID" value="QDZ40513.1"/>
    <property type="molecule type" value="Genomic_DNA"/>
</dbReference>
<dbReference type="InterPro" id="IPR024185">
    <property type="entry name" value="FTHF_cligase-like_sf"/>
</dbReference>
<dbReference type="SUPFAM" id="SSF100950">
    <property type="entry name" value="NagB/RpiA/CoA transferase-like"/>
    <property type="match status" value="1"/>
</dbReference>
<dbReference type="RefSeq" id="WP_146296333.1">
    <property type="nucleotide sequence ID" value="NZ_CP042326.1"/>
</dbReference>
<keyword evidence="5" id="KW-0479">Metal-binding</keyword>
<evidence type="ECO:0000256" key="2">
    <source>
        <dbReference type="ARBA" id="ARBA00022741"/>
    </source>
</evidence>
<feature type="binding site" evidence="4">
    <location>
        <position position="59"/>
    </location>
    <ligand>
        <name>substrate</name>
    </ligand>
</feature>
<sequence length="189" mass="21950">MEEKKKLRQELINQREALSKQEWQEKSLALCEHLQQFLAHATVVSPQRIILSYFYFRQEPNLDPLFELKQYNWGVPRCVGETLNWHCYQPSDPLEKGKFGIREPKPEAPLCPVEKVDLILVPAVGCDHRGYRLGYGGGFYDRLFEQSPWRDIPKVGIIFDFAFVPKVPVEAWDIPLDGVCTDCGWRISL</sequence>
<evidence type="ECO:0000256" key="5">
    <source>
        <dbReference type="RuleBase" id="RU361279"/>
    </source>
</evidence>
<gene>
    <name evidence="6" type="ORF">FRE64_11460</name>
</gene>
<proteinExistence type="inferred from homology"/>
<evidence type="ECO:0000256" key="1">
    <source>
        <dbReference type="ARBA" id="ARBA00010638"/>
    </source>
</evidence>
<dbReference type="GO" id="GO:0005524">
    <property type="term" value="F:ATP binding"/>
    <property type="evidence" value="ECO:0007669"/>
    <property type="project" value="UniProtKB-KW"/>
</dbReference>
<dbReference type="GO" id="GO:0035999">
    <property type="term" value="P:tetrahydrofolate interconversion"/>
    <property type="evidence" value="ECO:0007669"/>
    <property type="project" value="TreeGrafter"/>
</dbReference>
<dbReference type="Pfam" id="PF01812">
    <property type="entry name" value="5-FTHF_cyc-lig"/>
    <property type="match status" value="1"/>
</dbReference>
<organism evidence="6 7">
    <name type="scientific">Euhalothece natronophila Z-M001</name>
    <dbReference type="NCBI Taxonomy" id="522448"/>
    <lineage>
        <taxon>Bacteria</taxon>
        <taxon>Bacillati</taxon>
        <taxon>Cyanobacteriota</taxon>
        <taxon>Cyanophyceae</taxon>
        <taxon>Oscillatoriophycideae</taxon>
        <taxon>Chroococcales</taxon>
        <taxon>Halothecacae</taxon>
        <taxon>Halothece cluster</taxon>
        <taxon>Euhalothece</taxon>
    </lineage>
</organism>
<dbReference type="InterPro" id="IPR037171">
    <property type="entry name" value="NagB/RpiA_transferase-like"/>
</dbReference>
<evidence type="ECO:0000313" key="6">
    <source>
        <dbReference type="EMBL" id="QDZ40513.1"/>
    </source>
</evidence>
<comment type="catalytic activity">
    <reaction evidence="5">
        <text>(6S)-5-formyl-5,6,7,8-tetrahydrofolate + ATP = (6R)-5,10-methenyltetrahydrofolate + ADP + phosphate</text>
        <dbReference type="Rhea" id="RHEA:10488"/>
        <dbReference type="ChEBI" id="CHEBI:30616"/>
        <dbReference type="ChEBI" id="CHEBI:43474"/>
        <dbReference type="ChEBI" id="CHEBI:57455"/>
        <dbReference type="ChEBI" id="CHEBI:57457"/>
        <dbReference type="ChEBI" id="CHEBI:456216"/>
        <dbReference type="EC" id="6.3.3.2"/>
    </reaction>
</comment>
<feature type="binding site" evidence="4">
    <location>
        <begin position="4"/>
        <end position="8"/>
    </location>
    <ligand>
        <name>ATP</name>
        <dbReference type="ChEBI" id="CHEBI:30616"/>
    </ligand>
</feature>
<dbReference type="AlphaFoldDB" id="A0A5B8NMH8"/>
<evidence type="ECO:0000256" key="4">
    <source>
        <dbReference type="PIRSR" id="PIRSR006806-1"/>
    </source>
</evidence>
<keyword evidence="6" id="KW-0436">Ligase</keyword>
<dbReference type="PANTHER" id="PTHR23407:SF1">
    <property type="entry name" value="5-FORMYLTETRAHYDROFOLATE CYCLO-LIGASE"/>
    <property type="match status" value="1"/>
</dbReference>
<dbReference type="GO" id="GO:0009396">
    <property type="term" value="P:folic acid-containing compound biosynthetic process"/>
    <property type="evidence" value="ECO:0007669"/>
    <property type="project" value="TreeGrafter"/>
</dbReference>
<comment type="similarity">
    <text evidence="1 5">Belongs to the 5-formyltetrahydrofolate cyclo-ligase family.</text>
</comment>
<reference evidence="6" key="1">
    <citation type="submission" date="2019-08" db="EMBL/GenBank/DDBJ databases">
        <title>Carotenoids and Carotenoid Binding Proteins in the Halophilic Cyanobacterium Euhalothece sp. ZM00.</title>
        <authorList>
            <person name="Cho S.M."/>
            <person name="Song J.Y."/>
            <person name="Park Y.-I."/>
        </authorList>
    </citation>
    <scope>NUCLEOTIDE SEQUENCE [LARGE SCALE GENOMIC DNA]</scope>
    <source>
        <strain evidence="6">Z-M001</strain>
    </source>
</reference>
<dbReference type="InterPro" id="IPR002698">
    <property type="entry name" value="FTHF_cligase"/>
</dbReference>
<protein>
    <recommendedName>
        <fullName evidence="5">5-formyltetrahydrofolate cyclo-ligase</fullName>
        <ecNumber evidence="5">6.3.3.2</ecNumber>
    </recommendedName>
</protein>